<reference evidence="6 7" key="1">
    <citation type="submission" date="2020-01" db="EMBL/GenBank/DDBJ databases">
        <title>Microvirga sp. nov., an arsenate reduction bacterium isolated from Tibet hotspring sediments.</title>
        <authorList>
            <person name="Yuan C.-G."/>
        </authorList>
    </citation>
    <scope>NUCLEOTIDE SEQUENCE [LARGE SCALE GENOMIC DNA]</scope>
    <source>
        <strain evidence="6 7">SYSU G3D203</strain>
    </source>
</reference>
<keyword evidence="2" id="KW-0229">DNA integration</keyword>
<evidence type="ECO:0000256" key="2">
    <source>
        <dbReference type="ARBA" id="ARBA00022908"/>
    </source>
</evidence>
<keyword evidence="4" id="KW-0233">DNA recombination</keyword>
<sequence length="748" mass="85611">MAMKIVATNEPQNAYLGSLQTFIASVSPLLLKRDRWGYHTLDKCFGIDGASALYTPPKFPSRTRQRLRQEALELAANPRSDDRFLGGVGFDFTSVPEPYRTELKAYFTWRLARSQSRHYDWYARAARLIPFCADLADPARRPATVNVRPCLIDFGDPLEDGDGNSSTPLAQVMRDWFQTQGYSTREYTGEWRLRGGEGTLAKNVYRNFTPANSLVRTLLILREKAKPLETRDLILFEDVYPADEVPESKRTEPYFHFYKVRSLWLRDAARRYILSKIAYKELSATTLVSYVKRLSQLDECLHDLHPVPKPKHVTQEFVDHTFLAWGKEKGFVGQNWYADPINLLKWASAHLPALGWSRLTFDPRNIRRVHSYHPKGRHYERKFEEALVPEEVVEQMFARFDTLPPVCKRLLIIVRYTGMRCRDLHHLGFGCLKPDPDDNRFMLLTFYQSKVRRWNTKPLQKDDAAHALVIQAIEEQRAEVHLQWGRATEYLFPHRLGDKEVALDSSRTREIIGRWCIDNGIRDTAGKLYDFGWHDFRHFYGTEMALAGYDIHLIQMELGHASADMSLVYVNRRLKLRKKALLEKGGGKFVTIKGEVDDKIAELAIRKDAALAVDIPGGLCSLPGQIGEWCEHNGACFTCVYFRADVEQLPFFEREKRSMASGLKRLQAEVTDFEQKGQLRMAEIGRRRMERTEDGMANLATIISTIKTEGVYGGSHRKYRGAACGSGTAQCGKAAPSRGDHHGDAPPR</sequence>
<evidence type="ECO:0000256" key="1">
    <source>
        <dbReference type="ARBA" id="ARBA00008857"/>
    </source>
</evidence>
<evidence type="ECO:0000313" key="7">
    <source>
        <dbReference type="Proteomes" id="UP000818323"/>
    </source>
</evidence>
<evidence type="ECO:0000313" key="6">
    <source>
        <dbReference type="EMBL" id="NBJ27387.1"/>
    </source>
</evidence>
<evidence type="ECO:0000256" key="3">
    <source>
        <dbReference type="ARBA" id="ARBA00023125"/>
    </source>
</evidence>
<evidence type="ECO:0000259" key="5">
    <source>
        <dbReference type="PROSITE" id="PS51898"/>
    </source>
</evidence>
<evidence type="ECO:0000256" key="4">
    <source>
        <dbReference type="ARBA" id="ARBA00023172"/>
    </source>
</evidence>
<gene>
    <name evidence="6" type="ORF">GR303_24110</name>
</gene>
<feature type="domain" description="Tyr recombinase" evidence="5">
    <location>
        <begin position="382"/>
        <end position="583"/>
    </location>
</feature>
<dbReference type="SUPFAM" id="SSF56349">
    <property type="entry name" value="DNA breaking-rejoining enzymes"/>
    <property type="match status" value="1"/>
</dbReference>
<accession>A0ABW9Z3W6</accession>
<dbReference type="PANTHER" id="PTHR30349">
    <property type="entry name" value="PHAGE INTEGRASE-RELATED"/>
    <property type="match status" value="1"/>
</dbReference>
<keyword evidence="7" id="KW-1185">Reference proteome</keyword>
<dbReference type="InterPro" id="IPR011010">
    <property type="entry name" value="DNA_brk_join_enz"/>
</dbReference>
<keyword evidence="3" id="KW-0238">DNA-binding</keyword>
<dbReference type="InterPro" id="IPR002104">
    <property type="entry name" value="Integrase_catalytic"/>
</dbReference>
<name>A0ABW9Z3W6_9HYPH</name>
<dbReference type="Gene3D" id="1.10.443.10">
    <property type="entry name" value="Intergrase catalytic core"/>
    <property type="match status" value="1"/>
</dbReference>
<proteinExistence type="inferred from homology"/>
<dbReference type="EMBL" id="JAAAXJ010000050">
    <property type="protein sequence ID" value="NBJ27387.1"/>
    <property type="molecule type" value="Genomic_DNA"/>
</dbReference>
<protein>
    <submittedName>
        <fullName evidence="6">Tyrosine-type recombinase/integrase</fullName>
    </submittedName>
</protein>
<dbReference type="InterPro" id="IPR050090">
    <property type="entry name" value="Tyrosine_recombinase_XerCD"/>
</dbReference>
<dbReference type="PANTHER" id="PTHR30349:SF41">
    <property type="entry name" value="INTEGRASE_RECOMBINASE PROTEIN MJ0367-RELATED"/>
    <property type="match status" value="1"/>
</dbReference>
<dbReference type="Pfam" id="PF00589">
    <property type="entry name" value="Phage_integrase"/>
    <property type="match status" value="1"/>
</dbReference>
<organism evidence="6 7">
    <name type="scientific">Microvirga arsenatis</name>
    <dbReference type="NCBI Taxonomy" id="2692265"/>
    <lineage>
        <taxon>Bacteria</taxon>
        <taxon>Pseudomonadati</taxon>
        <taxon>Pseudomonadota</taxon>
        <taxon>Alphaproteobacteria</taxon>
        <taxon>Hyphomicrobiales</taxon>
        <taxon>Methylobacteriaceae</taxon>
        <taxon>Microvirga</taxon>
    </lineage>
</organism>
<dbReference type="PROSITE" id="PS51898">
    <property type="entry name" value="TYR_RECOMBINASE"/>
    <property type="match status" value="1"/>
</dbReference>
<dbReference type="InterPro" id="IPR013762">
    <property type="entry name" value="Integrase-like_cat_sf"/>
</dbReference>
<dbReference type="RefSeq" id="WP_161726979.1">
    <property type="nucleotide sequence ID" value="NZ_JAAAXI010000060.1"/>
</dbReference>
<dbReference type="Proteomes" id="UP000818323">
    <property type="component" value="Unassembled WGS sequence"/>
</dbReference>
<comment type="caution">
    <text evidence="6">The sequence shown here is derived from an EMBL/GenBank/DDBJ whole genome shotgun (WGS) entry which is preliminary data.</text>
</comment>
<comment type="similarity">
    <text evidence="1">Belongs to the 'phage' integrase family.</text>
</comment>